<evidence type="ECO:0000256" key="6">
    <source>
        <dbReference type="SAM" id="MobiDB-lite"/>
    </source>
</evidence>
<evidence type="ECO:0000313" key="8">
    <source>
        <dbReference type="EMBL" id="KAJ7622060.1"/>
    </source>
</evidence>
<feature type="compositionally biased region" description="Basic and acidic residues" evidence="6">
    <location>
        <begin position="61"/>
        <end position="70"/>
    </location>
</feature>
<dbReference type="SUPFAM" id="SSF47459">
    <property type="entry name" value="HLH, helix-loop-helix DNA-binding domain"/>
    <property type="match status" value="1"/>
</dbReference>
<dbReference type="PANTHER" id="PTHR10328">
    <property type="entry name" value="PROTEIN MAX MYC-ASSOCIATED FACTOR X"/>
    <property type="match status" value="1"/>
</dbReference>
<sequence length="246" mass="26880">MPHSAPPSPSGSSTSESASSISSAPPLTPPLAFHAFMNRTGKDTLSPGGVKRIAKSSRRNNSAERRATHNAVERARREVLNARFLDLAAVLSNLQHLRRPTKSAIVNSSIAHLAASRRHRIMAAQQLRVVMNEVDALRYEVNQWRRRAGVPLVEEPRRGDAFGLVLRGELEFEPGDMLDVGEDEEDSEGSGNRAYPTGEYAGPGMSGCAMNNTLGLEPTMVDPRDDFVFGFDVAAFAFHPAFTTYY</sequence>
<feature type="region of interest" description="Disordered" evidence="6">
    <location>
        <begin position="1"/>
        <end position="26"/>
    </location>
</feature>
<dbReference type="Pfam" id="PF00010">
    <property type="entry name" value="HLH"/>
    <property type="match status" value="1"/>
</dbReference>
<dbReference type="Proteomes" id="UP001221142">
    <property type="component" value="Unassembled WGS sequence"/>
</dbReference>
<keyword evidence="1" id="KW-0805">Transcription regulation</keyword>
<keyword evidence="3" id="KW-0010">Activator</keyword>
<evidence type="ECO:0000256" key="2">
    <source>
        <dbReference type="ARBA" id="ARBA00023125"/>
    </source>
</evidence>
<evidence type="ECO:0000313" key="9">
    <source>
        <dbReference type="Proteomes" id="UP001221142"/>
    </source>
</evidence>
<dbReference type="InterPro" id="IPR011598">
    <property type="entry name" value="bHLH_dom"/>
</dbReference>
<evidence type="ECO:0000259" key="7">
    <source>
        <dbReference type="PROSITE" id="PS50888"/>
    </source>
</evidence>
<reference evidence="8" key="1">
    <citation type="submission" date="2023-03" db="EMBL/GenBank/DDBJ databases">
        <title>Massive genome expansion in bonnet fungi (Mycena s.s.) driven by repeated elements and novel gene families across ecological guilds.</title>
        <authorList>
            <consortium name="Lawrence Berkeley National Laboratory"/>
            <person name="Harder C.B."/>
            <person name="Miyauchi S."/>
            <person name="Viragh M."/>
            <person name="Kuo A."/>
            <person name="Thoen E."/>
            <person name="Andreopoulos B."/>
            <person name="Lu D."/>
            <person name="Skrede I."/>
            <person name="Drula E."/>
            <person name="Henrissat B."/>
            <person name="Morin E."/>
            <person name="Kohler A."/>
            <person name="Barry K."/>
            <person name="LaButti K."/>
            <person name="Morin E."/>
            <person name="Salamov A."/>
            <person name="Lipzen A."/>
            <person name="Mereny Z."/>
            <person name="Hegedus B."/>
            <person name="Baldrian P."/>
            <person name="Stursova M."/>
            <person name="Weitz H."/>
            <person name="Taylor A."/>
            <person name="Grigoriev I.V."/>
            <person name="Nagy L.G."/>
            <person name="Martin F."/>
            <person name="Kauserud H."/>
        </authorList>
    </citation>
    <scope>NUCLEOTIDE SEQUENCE</scope>
    <source>
        <strain evidence="8">9284</strain>
    </source>
</reference>
<feature type="region of interest" description="Disordered" evidence="6">
    <location>
        <begin position="177"/>
        <end position="201"/>
    </location>
</feature>
<accession>A0AAD7FG14</accession>
<dbReference type="PANTHER" id="PTHR10328:SF3">
    <property type="entry name" value="PROTEIN MAX"/>
    <property type="match status" value="1"/>
</dbReference>
<gene>
    <name evidence="8" type="ORF">FB45DRAFT_1061701</name>
</gene>
<keyword evidence="9" id="KW-1185">Reference proteome</keyword>
<dbReference type="AlphaFoldDB" id="A0AAD7FG14"/>
<dbReference type="GO" id="GO:0003700">
    <property type="term" value="F:DNA-binding transcription factor activity"/>
    <property type="evidence" value="ECO:0007669"/>
    <property type="project" value="TreeGrafter"/>
</dbReference>
<evidence type="ECO:0000256" key="5">
    <source>
        <dbReference type="ARBA" id="ARBA00023242"/>
    </source>
</evidence>
<dbReference type="GO" id="GO:0090575">
    <property type="term" value="C:RNA polymerase II transcription regulator complex"/>
    <property type="evidence" value="ECO:0007669"/>
    <property type="project" value="TreeGrafter"/>
</dbReference>
<comment type="caution">
    <text evidence="8">The sequence shown here is derived from an EMBL/GenBank/DDBJ whole genome shotgun (WGS) entry which is preliminary data.</text>
</comment>
<protein>
    <recommendedName>
        <fullName evidence="7">BHLH domain-containing protein</fullName>
    </recommendedName>
</protein>
<feature type="domain" description="BHLH" evidence="7">
    <location>
        <begin position="64"/>
        <end position="116"/>
    </location>
</feature>
<evidence type="ECO:0000256" key="1">
    <source>
        <dbReference type="ARBA" id="ARBA00023015"/>
    </source>
</evidence>
<feature type="compositionally biased region" description="Low complexity" evidence="6">
    <location>
        <begin position="10"/>
        <end position="25"/>
    </location>
</feature>
<keyword evidence="2" id="KW-0238">DNA-binding</keyword>
<dbReference type="EMBL" id="JARKIF010000015">
    <property type="protein sequence ID" value="KAJ7622060.1"/>
    <property type="molecule type" value="Genomic_DNA"/>
</dbReference>
<name>A0AAD7FG14_9AGAR</name>
<proteinExistence type="predicted"/>
<organism evidence="8 9">
    <name type="scientific">Roridomyces roridus</name>
    <dbReference type="NCBI Taxonomy" id="1738132"/>
    <lineage>
        <taxon>Eukaryota</taxon>
        <taxon>Fungi</taxon>
        <taxon>Dikarya</taxon>
        <taxon>Basidiomycota</taxon>
        <taxon>Agaricomycotina</taxon>
        <taxon>Agaricomycetes</taxon>
        <taxon>Agaricomycetidae</taxon>
        <taxon>Agaricales</taxon>
        <taxon>Marasmiineae</taxon>
        <taxon>Mycenaceae</taxon>
        <taxon>Roridomyces</taxon>
    </lineage>
</organism>
<keyword evidence="4" id="KW-0804">Transcription</keyword>
<dbReference type="Gene3D" id="4.10.280.10">
    <property type="entry name" value="Helix-loop-helix DNA-binding domain"/>
    <property type="match status" value="1"/>
</dbReference>
<dbReference type="GO" id="GO:0003677">
    <property type="term" value="F:DNA binding"/>
    <property type="evidence" value="ECO:0007669"/>
    <property type="project" value="UniProtKB-KW"/>
</dbReference>
<dbReference type="GO" id="GO:0045944">
    <property type="term" value="P:positive regulation of transcription by RNA polymerase II"/>
    <property type="evidence" value="ECO:0007669"/>
    <property type="project" value="TreeGrafter"/>
</dbReference>
<dbReference type="PROSITE" id="PS50888">
    <property type="entry name" value="BHLH"/>
    <property type="match status" value="1"/>
</dbReference>
<feature type="compositionally biased region" description="Acidic residues" evidence="6">
    <location>
        <begin position="177"/>
        <end position="188"/>
    </location>
</feature>
<evidence type="ECO:0000256" key="3">
    <source>
        <dbReference type="ARBA" id="ARBA00023159"/>
    </source>
</evidence>
<keyword evidence="5" id="KW-0539">Nucleus</keyword>
<evidence type="ECO:0000256" key="4">
    <source>
        <dbReference type="ARBA" id="ARBA00023163"/>
    </source>
</evidence>
<feature type="region of interest" description="Disordered" evidence="6">
    <location>
        <begin position="39"/>
        <end position="70"/>
    </location>
</feature>
<dbReference type="InterPro" id="IPR036638">
    <property type="entry name" value="HLH_DNA-bd_sf"/>
</dbReference>
<dbReference type="GO" id="GO:0046983">
    <property type="term" value="F:protein dimerization activity"/>
    <property type="evidence" value="ECO:0007669"/>
    <property type="project" value="InterPro"/>
</dbReference>